<organism evidence="1 2">
    <name type="scientific">Candidatus Epulonipiscium fishelsonii</name>
    <dbReference type="NCBI Taxonomy" id="77094"/>
    <lineage>
        <taxon>Bacteria</taxon>
        <taxon>Bacillati</taxon>
        <taxon>Bacillota</taxon>
        <taxon>Clostridia</taxon>
        <taxon>Lachnospirales</taxon>
        <taxon>Lachnospiraceae</taxon>
        <taxon>Candidatus Epulonipiscium</taxon>
    </lineage>
</organism>
<accession>A0ACC8XAX0</accession>
<dbReference type="Proteomes" id="UP000188605">
    <property type="component" value="Unassembled WGS sequence"/>
</dbReference>
<evidence type="ECO:0000313" key="1">
    <source>
        <dbReference type="EMBL" id="ONI39479.1"/>
    </source>
</evidence>
<sequence>MKDEKNRILRWHENKFLAYGKENKGKIITDTNPYIKIKPEAFDLYTEIDPPRVHPDTFLYKKEMLKFMNDEKTPRLKKTFIKYIPGLIKGAYLEKIQYKKNDKVKVRQFTDKQKLVLKKQILKELKKYDLIGGFTLIDRRYINEESENIFPYDTILIIGAEMTKDSIMEIPHPTSVSDKIFDFDVYHSGGLIVDKIATFIRSKGVKCLSHIPFKWDINYTPHAINAGMGNYSTHGLMLTEKWGTRLRLYAISIDLDIPIDKPQDLNFEEFCKRCRMCYKSCPSKAIPKDEDEYSGAIKRRVSMKRCGASMSTNKFCGVCLKVCPFNNFEYDKLINTLPKYYQYNTLDKRSL</sequence>
<name>A0ACC8XAX0_9FIRM</name>
<dbReference type="EMBL" id="LJDB01000064">
    <property type="protein sequence ID" value="ONI39479.1"/>
    <property type="molecule type" value="Genomic_DNA"/>
</dbReference>
<gene>
    <name evidence="1" type="ORF">AN396_08740</name>
</gene>
<protein>
    <submittedName>
        <fullName evidence="1">Uncharacterized protein</fullName>
    </submittedName>
</protein>
<keyword evidence="2" id="KW-1185">Reference proteome</keyword>
<proteinExistence type="predicted"/>
<evidence type="ECO:0000313" key="2">
    <source>
        <dbReference type="Proteomes" id="UP000188605"/>
    </source>
</evidence>
<comment type="caution">
    <text evidence="1">The sequence shown here is derived from an EMBL/GenBank/DDBJ whole genome shotgun (WGS) entry which is preliminary data.</text>
</comment>
<reference evidence="1" key="1">
    <citation type="submission" date="2016-08" db="EMBL/GenBank/DDBJ databases">
        <authorList>
            <person name="Ngugi D.K."/>
            <person name="Miyake S."/>
            <person name="Stingl U."/>
        </authorList>
    </citation>
    <scope>NUCLEOTIDE SEQUENCE</scope>
    <source>
        <strain evidence="1">SCG-B11WGA-EpuloA1</strain>
    </source>
</reference>